<dbReference type="Proteomes" id="UP000824142">
    <property type="component" value="Unassembled WGS sequence"/>
</dbReference>
<protein>
    <submittedName>
        <fullName evidence="1">Uncharacterized protein</fullName>
    </submittedName>
</protein>
<sequence>MKEQGAHKLNPANITSEVYIIAPTQIEYISQIFADNVADALNLRTFAQKIRQIAEQSLRTALGAAKHQGEHK</sequence>
<dbReference type="AlphaFoldDB" id="A0A9D1MS94"/>
<name>A0A9D1MS94_9PROT</name>
<gene>
    <name evidence="1" type="ORF">IAC63_03440</name>
</gene>
<evidence type="ECO:0000313" key="2">
    <source>
        <dbReference type="Proteomes" id="UP000824142"/>
    </source>
</evidence>
<proteinExistence type="predicted"/>
<organism evidence="1 2">
    <name type="scientific">Candidatus Enterousia avicola</name>
    <dbReference type="NCBI Taxonomy" id="2840787"/>
    <lineage>
        <taxon>Bacteria</taxon>
        <taxon>Pseudomonadati</taxon>
        <taxon>Pseudomonadota</taxon>
        <taxon>Alphaproteobacteria</taxon>
        <taxon>Candidatus Enterousia</taxon>
    </lineage>
</organism>
<comment type="caution">
    <text evidence="1">The sequence shown here is derived from an EMBL/GenBank/DDBJ whole genome shotgun (WGS) entry which is preliminary data.</text>
</comment>
<reference evidence="1" key="2">
    <citation type="journal article" date="2021" name="PeerJ">
        <title>Extensive microbial diversity within the chicken gut microbiome revealed by metagenomics and culture.</title>
        <authorList>
            <person name="Gilroy R."/>
            <person name="Ravi A."/>
            <person name="Getino M."/>
            <person name="Pursley I."/>
            <person name="Horton D.L."/>
            <person name="Alikhan N.F."/>
            <person name="Baker D."/>
            <person name="Gharbi K."/>
            <person name="Hall N."/>
            <person name="Watson M."/>
            <person name="Adriaenssens E.M."/>
            <person name="Foster-Nyarko E."/>
            <person name="Jarju S."/>
            <person name="Secka A."/>
            <person name="Antonio M."/>
            <person name="Oren A."/>
            <person name="Chaudhuri R.R."/>
            <person name="La Ragione R."/>
            <person name="Hildebrand F."/>
            <person name="Pallen M.J."/>
        </authorList>
    </citation>
    <scope>NUCLEOTIDE SEQUENCE</scope>
    <source>
        <strain evidence="1">CHK136-897</strain>
    </source>
</reference>
<accession>A0A9D1MS94</accession>
<dbReference type="EMBL" id="DVNO01000030">
    <property type="protein sequence ID" value="HIU65665.1"/>
    <property type="molecule type" value="Genomic_DNA"/>
</dbReference>
<evidence type="ECO:0000313" key="1">
    <source>
        <dbReference type="EMBL" id="HIU65665.1"/>
    </source>
</evidence>
<reference evidence="1" key="1">
    <citation type="submission" date="2020-10" db="EMBL/GenBank/DDBJ databases">
        <authorList>
            <person name="Gilroy R."/>
        </authorList>
    </citation>
    <scope>NUCLEOTIDE SEQUENCE</scope>
    <source>
        <strain evidence="1">CHK136-897</strain>
    </source>
</reference>